<gene>
    <name evidence="4" type="ORF">CRP01_16395</name>
</gene>
<dbReference type="PANTHER" id="PTHR42796">
    <property type="entry name" value="FUMARYLACETOACETATE HYDROLASE DOMAIN-CONTAINING PROTEIN 2A-RELATED"/>
    <property type="match status" value="1"/>
</dbReference>
<dbReference type="RefSeq" id="WP_099151146.1">
    <property type="nucleotide sequence ID" value="NZ_PDUD01000021.1"/>
</dbReference>
<dbReference type="GO" id="GO:0016853">
    <property type="term" value="F:isomerase activity"/>
    <property type="evidence" value="ECO:0007669"/>
    <property type="project" value="UniProtKB-ARBA"/>
</dbReference>
<keyword evidence="5" id="KW-1185">Reference proteome</keyword>
<dbReference type="GO" id="GO:0016829">
    <property type="term" value="F:lyase activity"/>
    <property type="evidence" value="ECO:0007669"/>
    <property type="project" value="UniProtKB-KW"/>
</dbReference>
<dbReference type="GO" id="GO:0046872">
    <property type="term" value="F:metal ion binding"/>
    <property type="evidence" value="ECO:0007669"/>
    <property type="project" value="UniProtKB-KW"/>
</dbReference>
<evidence type="ECO:0000256" key="2">
    <source>
        <dbReference type="ARBA" id="ARBA00022723"/>
    </source>
</evidence>
<proteinExistence type="inferred from homology"/>
<sequence>MKLLRFGPVGEEKPGVLLGDGRKDCSAHFSDWDQEFFQSGGLEKLQQLIETEGHKLPNVSASSRWAAPVARPHTIICVGLNYSDHAKESGMEPPKEPVVFMKATNTLVGPNDTVEIPKDSTKTDWEVELGIILKKDALYLEDEAAAADCIAGYCLVHDVSEREFQLERSGQWVKGKSCPGFSPVGPWLATTDEVEDVSQMRMRLWVNGDLRQDGSTATMIFSPAHIIHHLSQFMKLEAGDIISTGTPPGVGLGMKPPTYLKAGDVVELEIPGLGRQRQEFVAYQAS</sequence>
<dbReference type="EMBL" id="PDUD01000021">
    <property type="protein sequence ID" value="PHN05569.1"/>
    <property type="molecule type" value="Genomic_DNA"/>
</dbReference>
<comment type="similarity">
    <text evidence="1">Belongs to the FAH family.</text>
</comment>
<evidence type="ECO:0000313" key="5">
    <source>
        <dbReference type="Proteomes" id="UP000223913"/>
    </source>
</evidence>
<dbReference type="GO" id="GO:0019752">
    <property type="term" value="P:carboxylic acid metabolic process"/>
    <property type="evidence" value="ECO:0007669"/>
    <property type="project" value="UniProtKB-ARBA"/>
</dbReference>
<dbReference type="AlphaFoldDB" id="A0A2D0NBL2"/>
<dbReference type="PANTHER" id="PTHR42796:SF4">
    <property type="entry name" value="FUMARYLACETOACETATE HYDROLASE DOMAIN-CONTAINING PROTEIN 2A"/>
    <property type="match status" value="1"/>
</dbReference>
<dbReference type="Gene3D" id="3.90.850.10">
    <property type="entry name" value="Fumarylacetoacetase-like, C-terminal domain"/>
    <property type="match status" value="1"/>
</dbReference>
<dbReference type="OrthoDB" id="9805307at2"/>
<dbReference type="Proteomes" id="UP000223913">
    <property type="component" value="Unassembled WGS sequence"/>
</dbReference>
<keyword evidence="4" id="KW-0456">Lyase</keyword>
<dbReference type="FunFam" id="3.90.850.10:FF:000002">
    <property type="entry name" value="2-hydroxyhepta-2,4-diene-1,7-dioate isomerase"/>
    <property type="match status" value="1"/>
</dbReference>
<dbReference type="InterPro" id="IPR036663">
    <property type="entry name" value="Fumarylacetoacetase_C_sf"/>
</dbReference>
<name>A0A2D0NBL2_FLAN2</name>
<reference evidence="4 5" key="1">
    <citation type="submission" date="2017-10" db="EMBL/GenBank/DDBJ databases">
        <title>The draft genome sequence of Lewinella nigricans NBRC 102662.</title>
        <authorList>
            <person name="Wang K."/>
        </authorList>
    </citation>
    <scope>NUCLEOTIDE SEQUENCE [LARGE SCALE GENOMIC DNA]</scope>
    <source>
        <strain evidence="4 5">NBRC 102662</strain>
    </source>
</reference>
<evidence type="ECO:0000313" key="4">
    <source>
        <dbReference type="EMBL" id="PHN05569.1"/>
    </source>
</evidence>
<evidence type="ECO:0000256" key="1">
    <source>
        <dbReference type="ARBA" id="ARBA00010211"/>
    </source>
</evidence>
<dbReference type="SUPFAM" id="SSF56529">
    <property type="entry name" value="FAH"/>
    <property type="match status" value="1"/>
</dbReference>
<evidence type="ECO:0000259" key="3">
    <source>
        <dbReference type="Pfam" id="PF01557"/>
    </source>
</evidence>
<feature type="domain" description="Fumarylacetoacetase-like C-terminal" evidence="3">
    <location>
        <begin position="74"/>
        <end position="280"/>
    </location>
</feature>
<comment type="caution">
    <text evidence="4">The sequence shown here is derived from an EMBL/GenBank/DDBJ whole genome shotgun (WGS) entry which is preliminary data.</text>
</comment>
<dbReference type="InterPro" id="IPR051121">
    <property type="entry name" value="FAH"/>
</dbReference>
<accession>A0A2D0NBL2</accession>
<dbReference type="InterPro" id="IPR011234">
    <property type="entry name" value="Fumarylacetoacetase-like_C"/>
</dbReference>
<dbReference type="Pfam" id="PF01557">
    <property type="entry name" value="FAA_hydrolase"/>
    <property type="match status" value="1"/>
</dbReference>
<protein>
    <submittedName>
        <fullName evidence="4">Ureidoglycolate lyase</fullName>
    </submittedName>
</protein>
<keyword evidence="2" id="KW-0479">Metal-binding</keyword>
<organism evidence="4 5">
    <name type="scientific">Flavilitoribacter nigricans (strain ATCC 23147 / DSM 23189 / NBRC 102662 / NCIMB 1420 / SS-2)</name>
    <name type="common">Lewinella nigricans</name>
    <dbReference type="NCBI Taxonomy" id="1122177"/>
    <lineage>
        <taxon>Bacteria</taxon>
        <taxon>Pseudomonadati</taxon>
        <taxon>Bacteroidota</taxon>
        <taxon>Saprospiria</taxon>
        <taxon>Saprospirales</taxon>
        <taxon>Lewinellaceae</taxon>
        <taxon>Flavilitoribacter</taxon>
    </lineage>
</organism>